<organism evidence="6">
    <name type="scientific">Tanacetum cinerariifolium</name>
    <name type="common">Dalmatian daisy</name>
    <name type="synonym">Chrysanthemum cinerariifolium</name>
    <dbReference type="NCBI Taxonomy" id="118510"/>
    <lineage>
        <taxon>Eukaryota</taxon>
        <taxon>Viridiplantae</taxon>
        <taxon>Streptophyta</taxon>
        <taxon>Embryophyta</taxon>
        <taxon>Tracheophyta</taxon>
        <taxon>Spermatophyta</taxon>
        <taxon>Magnoliopsida</taxon>
        <taxon>eudicotyledons</taxon>
        <taxon>Gunneridae</taxon>
        <taxon>Pentapetalae</taxon>
        <taxon>asterids</taxon>
        <taxon>campanulids</taxon>
        <taxon>Asterales</taxon>
        <taxon>Asteraceae</taxon>
        <taxon>Asteroideae</taxon>
        <taxon>Anthemideae</taxon>
        <taxon>Anthemidinae</taxon>
        <taxon>Tanacetum</taxon>
    </lineage>
</organism>
<comment type="similarity">
    <text evidence="1">Belongs to the peptidase C48 family.</text>
</comment>
<dbReference type="EMBL" id="BKCJ010010426">
    <property type="protein sequence ID" value="GEU91540.1"/>
    <property type="molecule type" value="Genomic_DNA"/>
</dbReference>
<evidence type="ECO:0000256" key="3">
    <source>
        <dbReference type="ARBA" id="ARBA00022801"/>
    </source>
</evidence>
<name>A0A6L2NZE1_TANCI</name>
<dbReference type="InterPro" id="IPR038765">
    <property type="entry name" value="Papain-like_cys_pep_sf"/>
</dbReference>
<dbReference type="AlphaFoldDB" id="A0A6L2NZE1"/>
<evidence type="ECO:0000313" key="6">
    <source>
        <dbReference type="EMBL" id="GEU91540.1"/>
    </source>
</evidence>
<feature type="region of interest" description="Disordered" evidence="4">
    <location>
        <begin position="281"/>
        <end position="303"/>
    </location>
</feature>
<dbReference type="Gene3D" id="3.40.395.10">
    <property type="entry name" value="Adenoviral Proteinase, Chain A"/>
    <property type="match status" value="1"/>
</dbReference>
<evidence type="ECO:0000259" key="5">
    <source>
        <dbReference type="PROSITE" id="PS50600"/>
    </source>
</evidence>
<feature type="domain" description="Ubiquitin-like protease family profile" evidence="5">
    <location>
        <begin position="343"/>
        <end position="514"/>
    </location>
</feature>
<gene>
    <name evidence="6" type="ORF">Tci_063518</name>
</gene>
<proteinExistence type="inferred from homology"/>
<dbReference type="InterPro" id="IPR003653">
    <property type="entry name" value="Peptidase_C48_C"/>
</dbReference>
<accession>A0A6L2NZE1</accession>
<dbReference type="SUPFAM" id="SSF54001">
    <property type="entry name" value="Cysteine proteinases"/>
    <property type="match status" value="1"/>
</dbReference>
<reference evidence="6" key="1">
    <citation type="journal article" date="2019" name="Sci. Rep.">
        <title>Draft genome of Tanacetum cinerariifolium, the natural source of mosquito coil.</title>
        <authorList>
            <person name="Yamashiro T."/>
            <person name="Shiraishi A."/>
            <person name="Satake H."/>
            <person name="Nakayama K."/>
        </authorList>
    </citation>
    <scope>NUCLEOTIDE SEQUENCE</scope>
</reference>
<keyword evidence="3" id="KW-0378">Hydrolase</keyword>
<evidence type="ECO:0000256" key="4">
    <source>
        <dbReference type="SAM" id="MobiDB-lite"/>
    </source>
</evidence>
<keyword evidence="2" id="KW-0645">Protease</keyword>
<dbReference type="PROSITE" id="PS50600">
    <property type="entry name" value="ULP_PROTEASE"/>
    <property type="match status" value="1"/>
</dbReference>
<evidence type="ECO:0000256" key="1">
    <source>
        <dbReference type="ARBA" id="ARBA00005234"/>
    </source>
</evidence>
<evidence type="ECO:0000256" key="2">
    <source>
        <dbReference type="ARBA" id="ARBA00022670"/>
    </source>
</evidence>
<dbReference type="GO" id="GO:0008234">
    <property type="term" value="F:cysteine-type peptidase activity"/>
    <property type="evidence" value="ECO:0007669"/>
    <property type="project" value="InterPro"/>
</dbReference>
<comment type="caution">
    <text evidence="6">The sequence shown here is derived from an EMBL/GenBank/DDBJ whole genome shotgun (WGS) entry which is preliminary data.</text>
</comment>
<sequence>MTSFGYRLNPLYAIKECLSCGALYTGDCSCSNGDIEDKILVPKPPENCARCAKCGHPSCGKGAHIGYNCPPKVPVISNPEPCNQTMNTELPQTLPSFDSALCVSKPNFVDESFNIFNPPPQHPVHPCEFCGNDAYFGHYCLPQAQFNNPEQGYSPDFNFPQNVHNFQQQALSWTRTAECLKWEYFIELFDKTSIELSPTKAERQSSWYNESSDFFIWYTPKSPPVSIGGLYGEYLNKRSALRKEKQKEIDESKREYDLSGRDMTLNGKYFENEEIFKKFSPKNEDLSHSTSEDEPNNKDDISPKEDAGDVYCCDVNGDVSQCFIPANILVEKGDCEHYKYTYSFIQGNEIISLADQRQQDDISKDLSRPFKRINQNYLSRDLKQWLSKSNVVRCKFSWCNDISVDSSFWRGLCGLDDHRKGWLVDGRSLPKFYANNDIYPVAWNDVERVFIPINEPKRHWSLAMFHICLGVVTFYDSEITHDEEIRTWHADHVPKQGGVFGDCGVFLCMFLYRLAHDVPLAVDDPV</sequence>
<dbReference type="GO" id="GO:0006508">
    <property type="term" value="P:proteolysis"/>
    <property type="evidence" value="ECO:0007669"/>
    <property type="project" value="UniProtKB-KW"/>
</dbReference>
<protein>
    <submittedName>
        <fullName evidence="6">Phospholipase-like protein</fullName>
    </submittedName>
</protein>